<dbReference type="RefSeq" id="WP_186875307.1">
    <property type="nucleotide sequence ID" value="NZ_JACOPF010000001.1"/>
</dbReference>
<sequence length="486" mass="53451">MEKMKALFKTAGTKQGTYSVAVTAVVIAIVVVVNLVAGQIPESYRNLDVSSTNIYDISDISKELLQSLDKDVKMTVLSVKEEADDRIKTFLSKYAALSDKISVEWIDPVLHPSALTEYGVDENTIVVECEDTGKTTNIAFSDIIVTDMYSYYYTGSASESEFDGEGQLTGAVGYVTNDTNQVIYTTTGHGEADISSTISDLMDKNNYTRTELNLLMNPEIPADCDLLLMYAPATDLTEDEKEAVENYLAEGGKVMLVLGDTTSEELPNITAVMKTYGMEMTDGYIADPQRCYQGNAYYIFPELSLSGDMADGISSQMVLLINTHGLTLEDPERETISVVPFMQTSDEAYAVTEENQEQGSYVLGAVATEEVSTEEDAEDSDNDTEDSDETTDTEKKESRLTVISAASMIDAQITDTLTQLDNTTLFINAVTENFEGVKNLSIEPKSLTVEYNTIQYGGWFSLLVIFGIPLAVLVSGFIVWFRRRKA</sequence>
<feature type="transmembrane region" description="Helical" evidence="2">
    <location>
        <begin position="456"/>
        <end position="481"/>
    </location>
</feature>
<keyword evidence="2" id="KW-1133">Transmembrane helix</keyword>
<reference evidence="5" key="1">
    <citation type="submission" date="2020-08" db="EMBL/GenBank/DDBJ databases">
        <title>Genome public.</title>
        <authorList>
            <person name="Liu C."/>
            <person name="Sun Q."/>
        </authorList>
    </citation>
    <scope>NUCLEOTIDE SEQUENCE</scope>
    <source>
        <strain evidence="5">NSJ-55</strain>
    </source>
</reference>
<accession>A0A923LH68</accession>
<dbReference type="SUPFAM" id="SSF52317">
    <property type="entry name" value="Class I glutamine amidotransferase-like"/>
    <property type="match status" value="1"/>
</dbReference>
<keyword evidence="2" id="KW-0812">Transmembrane</keyword>
<feature type="transmembrane region" description="Helical" evidence="2">
    <location>
        <begin position="20"/>
        <end position="40"/>
    </location>
</feature>
<feature type="compositionally biased region" description="Acidic residues" evidence="1">
    <location>
        <begin position="371"/>
        <end position="391"/>
    </location>
</feature>
<dbReference type="InterPro" id="IPR029062">
    <property type="entry name" value="Class_I_gatase-like"/>
</dbReference>
<gene>
    <name evidence="5" type="ORF">H8S37_07155</name>
</gene>
<evidence type="ECO:0000259" key="4">
    <source>
        <dbReference type="Pfam" id="PF23357"/>
    </source>
</evidence>
<proteinExistence type="predicted"/>
<dbReference type="EMBL" id="JACOPF010000001">
    <property type="protein sequence ID" value="MBC5688708.1"/>
    <property type="molecule type" value="Genomic_DNA"/>
</dbReference>
<protein>
    <submittedName>
        <fullName evidence="5">GldG family protein</fullName>
    </submittedName>
</protein>
<dbReference type="Proteomes" id="UP000652477">
    <property type="component" value="Unassembled WGS sequence"/>
</dbReference>
<name>A0A923LH68_9FIRM</name>
<evidence type="ECO:0000259" key="3">
    <source>
        <dbReference type="Pfam" id="PF09822"/>
    </source>
</evidence>
<dbReference type="InterPro" id="IPR055396">
    <property type="entry name" value="DUF7088"/>
</dbReference>
<feature type="domain" description="DUF7088" evidence="4">
    <location>
        <begin position="52"/>
        <end position="145"/>
    </location>
</feature>
<dbReference type="Pfam" id="PF23357">
    <property type="entry name" value="DUF7088"/>
    <property type="match status" value="1"/>
</dbReference>
<keyword evidence="2" id="KW-0472">Membrane</keyword>
<evidence type="ECO:0000313" key="6">
    <source>
        <dbReference type="Proteomes" id="UP000652477"/>
    </source>
</evidence>
<organism evidence="5 6">
    <name type="scientific">Mediterraneibacter hominis</name>
    <dbReference type="NCBI Taxonomy" id="2763054"/>
    <lineage>
        <taxon>Bacteria</taxon>
        <taxon>Bacillati</taxon>
        <taxon>Bacillota</taxon>
        <taxon>Clostridia</taxon>
        <taxon>Lachnospirales</taxon>
        <taxon>Lachnospiraceae</taxon>
        <taxon>Mediterraneibacter</taxon>
    </lineage>
</organism>
<dbReference type="AlphaFoldDB" id="A0A923LH68"/>
<evidence type="ECO:0000313" key="5">
    <source>
        <dbReference type="EMBL" id="MBC5688708.1"/>
    </source>
</evidence>
<feature type="region of interest" description="Disordered" evidence="1">
    <location>
        <begin position="369"/>
        <end position="397"/>
    </location>
</feature>
<evidence type="ECO:0000256" key="1">
    <source>
        <dbReference type="SAM" id="MobiDB-lite"/>
    </source>
</evidence>
<keyword evidence="6" id="KW-1185">Reference proteome</keyword>
<dbReference type="InterPro" id="IPR019196">
    <property type="entry name" value="ABC_transp_unknown"/>
</dbReference>
<comment type="caution">
    <text evidence="5">The sequence shown here is derived from an EMBL/GenBank/DDBJ whole genome shotgun (WGS) entry which is preliminary data.</text>
</comment>
<evidence type="ECO:0000256" key="2">
    <source>
        <dbReference type="SAM" id="Phobius"/>
    </source>
</evidence>
<feature type="domain" description="ABC-type uncharacterised transport system" evidence="3">
    <location>
        <begin position="182"/>
        <end position="429"/>
    </location>
</feature>
<dbReference type="Pfam" id="PF09822">
    <property type="entry name" value="ABC_transp_aux"/>
    <property type="match status" value="1"/>
</dbReference>